<dbReference type="SUPFAM" id="SSF46626">
    <property type="entry name" value="Cytochrome c"/>
    <property type="match status" value="1"/>
</dbReference>
<reference evidence="3 4" key="1">
    <citation type="submission" date="2023-06" db="EMBL/GenBank/DDBJ databases">
        <title>Roseiconus lacunae JC819 isolated from Gulf of Mannar region, Tamil Nadu.</title>
        <authorList>
            <person name="Pk S."/>
            <person name="Ch S."/>
            <person name="Ch V.R."/>
        </authorList>
    </citation>
    <scope>NUCLEOTIDE SEQUENCE [LARGE SCALE GENOMIC DNA]</scope>
    <source>
        <strain evidence="3 4">JC819</strain>
    </source>
</reference>
<dbReference type="RefSeq" id="WP_149497857.1">
    <property type="nucleotide sequence ID" value="NZ_JAJMQV010000015.1"/>
</dbReference>
<feature type="transmembrane region" description="Helical" evidence="1">
    <location>
        <begin position="289"/>
        <end position="309"/>
    </location>
</feature>
<gene>
    <name evidence="3" type="ORF">QTN89_13315</name>
</gene>
<feature type="transmembrane region" description="Helical" evidence="1">
    <location>
        <begin position="218"/>
        <end position="237"/>
    </location>
</feature>
<organism evidence="3 4">
    <name type="scientific">Roseiconus lacunae</name>
    <dbReference type="NCBI Taxonomy" id="2605694"/>
    <lineage>
        <taxon>Bacteria</taxon>
        <taxon>Pseudomonadati</taxon>
        <taxon>Planctomycetota</taxon>
        <taxon>Planctomycetia</taxon>
        <taxon>Pirellulales</taxon>
        <taxon>Pirellulaceae</taxon>
        <taxon>Roseiconus</taxon>
    </lineage>
</organism>
<dbReference type="InterPro" id="IPR036909">
    <property type="entry name" value="Cyt_c-like_dom_sf"/>
</dbReference>
<proteinExistence type="predicted"/>
<keyword evidence="4" id="KW-1185">Reference proteome</keyword>
<sequence length="358" mass="39114">MSARTFVKTNPFAFPDRSGFRLGLLLVGLLLNTSFVTGQERSPLNEDGKMIDFERDIRPIFMARCYACHNEDDAKADFRIDDPDTVLGYIEPEDAEASTMFYDYMLSEDPDMMMPPPSKGGPLTPAELAMVRVWINEGADWPEGVTLSLQPEASDTEVIAESIPADAGPRSLFDRVWSFQGFLHPATVHFPVALFLVGGFFVVLSWKWPALGTQIPLACLLIGALTAVASTAMGWSFAVEEGYGSWTKVDFDNEVFWHRWSGVIVTVLSVVFALIALRSIRHQDSSGKVWKGGLLVLALLVGLVGHQGGELSYGADFYPKAFRILFGTEGEVADASAELPVEGEADDVAADDADSTES</sequence>
<dbReference type="PANTHER" id="PTHR35889:SF3">
    <property type="entry name" value="F-BOX DOMAIN-CONTAINING PROTEIN"/>
    <property type="match status" value="1"/>
</dbReference>
<protein>
    <submittedName>
        <fullName evidence="3">C-type cytochrome domain-containing protein</fullName>
    </submittedName>
</protein>
<evidence type="ECO:0000256" key="1">
    <source>
        <dbReference type="SAM" id="Phobius"/>
    </source>
</evidence>
<accession>A0ABT7PIV5</accession>
<feature type="domain" description="Cytochrome C Planctomycete-type" evidence="2">
    <location>
        <begin position="65"/>
        <end position="117"/>
    </location>
</feature>
<keyword evidence="1" id="KW-0812">Transmembrane</keyword>
<evidence type="ECO:0000259" key="2">
    <source>
        <dbReference type="Pfam" id="PF07635"/>
    </source>
</evidence>
<dbReference type="InterPro" id="IPR011429">
    <property type="entry name" value="Cyt_c_Planctomycete-type"/>
</dbReference>
<name>A0ABT7PIV5_9BACT</name>
<keyword evidence="1" id="KW-0472">Membrane</keyword>
<dbReference type="Pfam" id="PF07635">
    <property type="entry name" value="PSCyt1"/>
    <property type="match status" value="1"/>
</dbReference>
<comment type="caution">
    <text evidence="3">The sequence shown here is derived from an EMBL/GenBank/DDBJ whole genome shotgun (WGS) entry which is preliminary data.</text>
</comment>
<dbReference type="PANTHER" id="PTHR35889">
    <property type="entry name" value="CYCLOINULO-OLIGOSACCHARIDE FRUCTANOTRANSFERASE-RELATED"/>
    <property type="match status" value="1"/>
</dbReference>
<feature type="transmembrane region" description="Helical" evidence="1">
    <location>
        <begin position="257"/>
        <end position="277"/>
    </location>
</feature>
<keyword evidence="1" id="KW-1133">Transmembrane helix</keyword>
<feature type="transmembrane region" description="Helical" evidence="1">
    <location>
        <begin position="188"/>
        <end position="206"/>
    </location>
</feature>
<dbReference type="EMBL" id="JASZZN010000008">
    <property type="protein sequence ID" value="MDM4016417.1"/>
    <property type="molecule type" value="Genomic_DNA"/>
</dbReference>
<evidence type="ECO:0000313" key="4">
    <source>
        <dbReference type="Proteomes" id="UP001239462"/>
    </source>
</evidence>
<evidence type="ECO:0000313" key="3">
    <source>
        <dbReference type="EMBL" id="MDM4016417.1"/>
    </source>
</evidence>
<dbReference type="Proteomes" id="UP001239462">
    <property type="component" value="Unassembled WGS sequence"/>
</dbReference>